<protein>
    <submittedName>
        <fullName evidence="10">Manganese/zinc/iron transport system permease protein</fullName>
    </submittedName>
</protein>
<keyword evidence="3 8" id="KW-0813">Transport</keyword>
<keyword evidence="7 9" id="KW-0472">Membrane</keyword>
<feature type="transmembrane region" description="Helical" evidence="9">
    <location>
        <begin position="203"/>
        <end position="222"/>
    </location>
</feature>
<dbReference type="InterPro" id="IPR037294">
    <property type="entry name" value="ABC_BtuC-like"/>
</dbReference>
<feature type="transmembrane region" description="Helical" evidence="9">
    <location>
        <begin position="6"/>
        <end position="27"/>
    </location>
</feature>
<feature type="transmembrane region" description="Helical" evidence="9">
    <location>
        <begin position="229"/>
        <end position="248"/>
    </location>
</feature>
<evidence type="ECO:0000313" key="10">
    <source>
        <dbReference type="EMBL" id="MDQ0231115.1"/>
    </source>
</evidence>
<feature type="transmembrane region" description="Helical" evidence="9">
    <location>
        <begin position="32"/>
        <end position="51"/>
    </location>
</feature>
<dbReference type="CDD" id="cd06550">
    <property type="entry name" value="TM_ABC_iron-siderophores_like"/>
    <property type="match status" value="1"/>
</dbReference>
<feature type="transmembrane region" description="Helical" evidence="9">
    <location>
        <begin position="87"/>
        <end position="111"/>
    </location>
</feature>
<dbReference type="Gene3D" id="1.10.3470.10">
    <property type="entry name" value="ABC transporter involved in vitamin B12 uptake, BtuC"/>
    <property type="match status" value="1"/>
</dbReference>
<name>A0ABT9ZFQ8_9BACI</name>
<dbReference type="PANTHER" id="PTHR30477:SF8">
    <property type="entry name" value="METAL TRANSPORT SYSTEM MEMBRANE PROTEIN CT_070-RELATED"/>
    <property type="match status" value="1"/>
</dbReference>
<dbReference type="Proteomes" id="UP001234495">
    <property type="component" value="Unassembled WGS sequence"/>
</dbReference>
<comment type="caution">
    <text evidence="10">The sequence shown here is derived from an EMBL/GenBank/DDBJ whole genome shotgun (WGS) entry which is preliminary data.</text>
</comment>
<evidence type="ECO:0000256" key="3">
    <source>
        <dbReference type="ARBA" id="ARBA00022448"/>
    </source>
</evidence>
<evidence type="ECO:0000256" key="7">
    <source>
        <dbReference type="ARBA" id="ARBA00023136"/>
    </source>
</evidence>
<evidence type="ECO:0000256" key="5">
    <source>
        <dbReference type="ARBA" id="ARBA00022692"/>
    </source>
</evidence>
<sequence length="306" mass="32654">MTYDVWIIITGSLVGITCAMVGCFLVLRKMAMLADAISHTVLLGIVGGYLVSRSLEGPALLIGAIIVGLLTAFFVQLLSGKGVQADAAIGVVFTSLFAIGVILLSVFAGSIHLDVDHALMGEITFIPWDTVIFYGIDLGPKAVWLLSFVFLVNLLIIIFCYKEFKISSFDPEMAVAIGIPVLLLHYVQMGMLSITTVASFDSVGAILVVAMLIVPASTAYLLTDKLLSMLFISAGIGVISAISGYYMATIFNVSISGAMATSTGIFFALAFLFSPRHGFIAKKRAQMKLKVEMGTVSSSKSPEQHM</sequence>
<feature type="transmembrane region" description="Helical" evidence="9">
    <location>
        <begin position="173"/>
        <end position="197"/>
    </location>
</feature>
<feature type="transmembrane region" description="Helical" evidence="9">
    <location>
        <begin position="254"/>
        <end position="274"/>
    </location>
</feature>
<proteinExistence type="inferred from homology"/>
<dbReference type="SUPFAM" id="SSF81345">
    <property type="entry name" value="ABC transporter involved in vitamin B12 uptake, BtuC"/>
    <property type="match status" value="1"/>
</dbReference>
<organism evidence="10 11">
    <name type="scientific">Metabacillus malikii</name>
    <dbReference type="NCBI Taxonomy" id="1504265"/>
    <lineage>
        <taxon>Bacteria</taxon>
        <taxon>Bacillati</taxon>
        <taxon>Bacillota</taxon>
        <taxon>Bacilli</taxon>
        <taxon>Bacillales</taxon>
        <taxon>Bacillaceae</taxon>
        <taxon>Metabacillus</taxon>
    </lineage>
</organism>
<keyword evidence="6 9" id="KW-1133">Transmembrane helix</keyword>
<evidence type="ECO:0000256" key="2">
    <source>
        <dbReference type="ARBA" id="ARBA00008034"/>
    </source>
</evidence>
<feature type="transmembrane region" description="Helical" evidence="9">
    <location>
        <begin position="142"/>
        <end position="161"/>
    </location>
</feature>
<dbReference type="EMBL" id="JAUSUD010000010">
    <property type="protein sequence ID" value="MDQ0231115.1"/>
    <property type="molecule type" value="Genomic_DNA"/>
</dbReference>
<keyword evidence="11" id="KW-1185">Reference proteome</keyword>
<evidence type="ECO:0000256" key="9">
    <source>
        <dbReference type="SAM" id="Phobius"/>
    </source>
</evidence>
<reference evidence="10 11" key="1">
    <citation type="submission" date="2023-07" db="EMBL/GenBank/DDBJ databases">
        <title>Genomic Encyclopedia of Type Strains, Phase IV (KMG-IV): sequencing the most valuable type-strain genomes for metagenomic binning, comparative biology and taxonomic classification.</title>
        <authorList>
            <person name="Goeker M."/>
        </authorList>
    </citation>
    <scope>NUCLEOTIDE SEQUENCE [LARGE SCALE GENOMIC DNA]</scope>
    <source>
        <strain evidence="10 11">DSM 29005</strain>
    </source>
</reference>
<evidence type="ECO:0000256" key="6">
    <source>
        <dbReference type="ARBA" id="ARBA00022989"/>
    </source>
</evidence>
<comment type="subcellular location">
    <subcellularLocation>
        <location evidence="1 8">Cell membrane</location>
        <topology evidence="1 8">Multi-pass membrane protein</topology>
    </subcellularLocation>
</comment>
<evidence type="ECO:0000256" key="4">
    <source>
        <dbReference type="ARBA" id="ARBA00022475"/>
    </source>
</evidence>
<accession>A0ABT9ZFQ8</accession>
<evidence type="ECO:0000313" key="11">
    <source>
        <dbReference type="Proteomes" id="UP001234495"/>
    </source>
</evidence>
<dbReference type="RefSeq" id="WP_307341509.1">
    <property type="nucleotide sequence ID" value="NZ_JAUSUD010000010.1"/>
</dbReference>
<gene>
    <name evidence="10" type="ORF">J2S19_002377</name>
</gene>
<evidence type="ECO:0000256" key="8">
    <source>
        <dbReference type="RuleBase" id="RU003943"/>
    </source>
</evidence>
<comment type="similarity">
    <text evidence="2 8">Belongs to the ABC-3 integral membrane protein family.</text>
</comment>
<keyword evidence="5 8" id="KW-0812">Transmembrane</keyword>
<keyword evidence="4" id="KW-1003">Cell membrane</keyword>
<feature type="transmembrane region" description="Helical" evidence="9">
    <location>
        <begin position="57"/>
        <end position="75"/>
    </location>
</feature>
<dbReference type="Pfam" id="PF00950">
    <property type="entry name" value="ABC-3"/>
    <property type="match status" value="1"/>
</dbReference>
<dbReference type="InterPro" id="IPR001626">
    <property type="entry name" value="ABC_TroCD"/>
</dbReference>
<dbReference type="PANTHER" id="PTHR30477">
    <property type="entry name" value="ABC-TRANSPORTER METAL-BINDING PROTEIN"/>
    <property type="match status" value="1"/>
</dbReference>
<evidence type="ECO:0000256" key="1">
    <source>
        <dbReference type="ARBA" id="ARBA00004651"/>
    </source>
</evidence>